<protein>
    <recommendedName>
        <fullName evidence="6">Metalloendopeptidase</fullName>
        <ecNumber evidence="6">3.4.24.-</ecNumber>
    </recommendedName>
</protein>
<dbReference type="Pfam" id="PF01549">
    <property type="entry name" value="ShK"/>
    <property type="match status" value="3"/>
</dbReference>
<dbReference type="InterPro" id="IPR034035">
    <property type="entry name" value="Astacin-like_dom"/>
</dbReference>
<feature type="binding site" evidence="5">
    <location>
        <position position="264"/>
    </location>
    <ligand>
        <name>Zn(2+)</name>
        <dbReference type="ChEBI" id="CHEBI:29105"/>
        <note>catalytic</note>
    </ligand>
</feature>
<feature type="disulfide bond" evidence="4">
    <location>
        <begin position="363"/>
        <end position="397"/>
    </location>
</feature>
<dbReference type="CDD" id="cd04280">
    <property type="entry name" value="ZnMc_astacin_like"/>
    <property type="match status" value="1"/>
</dbReference>
<dbReference type="Proteomes" id="UP001519460">
    <property type="component" value="Unassembled WGS sequence"/>
</dbReference>
<keyword evidence="6" id="KW-0732">Signal</keyword>
<evidence type="ECO:0000256" key="5">
    <source>
        <dbReference type="PROSITE-ProRule" id="PRU01211"/>
    </source>
</evidence>
<keyword evidence="5 6" id="KW-0862">Zinc</keyword>
<evidence type="ECO:0000259" key="8">
    <source>
        <dbReference type="PROSITE" id="PS51864"/>
    </source>
</evidence>
<comment type="caution">
    <text evidence="9">The sequence shown here is derived from an EMBL/GenBank/DDBJ whole genome shotgun (WGS) entry which is preliminary data.</text>
</comment>
<feature type="binding site" evidence="5">
    <location>
        <position position="258"/>
    </location>
    <ligand>
        <name>Zn(2+)</name>
        <dbReference type="ChEBI" id="CHEBI:29105"/>
        <note>catalytic</note>
    </ligand>
</feature>
<feature type="non-terminal residue" evidence="9">
    <location>
        <position position="1"/>
    </location>
</feature>
<evidence type="ECO:0000259" key="7">
    <source>
        <dbReference type="PROSITE" id="PS51670"/>
    </source>
</evidence>
<dbReference type="PROSITE" id="PS51864">
    <property type="entry name" value="ASTACIN"/>
    <property type="match status" value="1"/>
</dbReference>
<dbReference type="Pfam" id="PF01400">
    <property type="entry name" value="Astacin"/>
    <property type="match status" value="1"/>
</dbReference>
<dbReference type="InterPro" id="IPR003582">
    <property type="entry name" value="ShKT_dom"/>
</dbReference>
<gene>
    <name evidence="9" type="ORF">BaRGS_00017904</name>
</gene>
<feature type="domain" description="Peptidase M12A" evidence="8">
    <location>
        <begin position="81"/>
        <end position="358"/>
    </location>
</feature>
<evidence type="ECO:0000256" key="2">
    <source>
        <dbReference type="ARBA" id="ARBA00022670"/>
    </source>
</evidence>
<dbReference type="SUPFAM" id="SSF55486">
    <property type="entry name" value="Metalloproteases ('zincins'), catalytic domain"/>
    <property type="match status" value="1"/>
</dbReference>
<proteinExistence type="predicted"/>
<dbReference type="EC" id="3.4.24.-" evidence="6"/>
<dbReference type="GO" id="GO:0004222">
    <property type="term" value="F:metalloendopeptidase activity"/>
    <property type="evidence" value="ECO:0007669"/>
    <property type="project" value="UniProtKB-UniRule"/>
</dbReference>
<keyword evidence="5 6" id="KW-0479">Metal-binding</keyword>
<dbReference type="InterPro" id="IPR024079">
    <property type="entry name" value="MetalloPept_cat_dom_sf"/>
</dbReference>
<evidence type="ECO:0000256" key="3">
    <source>
        <dbReference type="ARBA" id="ARBA00022801"/>
    </source>
</evidence>
<dbReference type="GO" id="GO:0008270">
    <property type="term" value="F:zinc ion binding"/>
    <property type="evidence" value="ECO:0007669"/>
    <property type="project" value="UniProtKB-UniRule"/>
</dbReference>
<dbReference type="SMART" id="SM00235">
    <property type="entry name" value="ZnMc"/>
    <property type="match status" value="1"/>
</dbReference>
<feature type="active site" evidence="5">
    <location>
        <position position="255"/>
    </location>
</feature>
<dbReference type="PRINTS" id="PR00480">
    <property type="entry name" value="ASTACIN"/>
</dbReference>
<comment type="caution">
    <text evidence="4">Lacks conserved residue(s) required for the propagation of feature annotation.</text>
</comment>
<sequence>ITNTMRTQALILTSWICVILQDVHGLSIDKLLLRGIEDPNVMELQFDEASGVVSRDLDILFTFEQWGEIMERNKTRVPGARFKRKGSMANKLWPNAVVPYEISNYYSSLADFSGSLTDFPGSRSNFPGSPTNFLCRLPDFPGRLTDFPGSLTDFPGSRSNFPGSPTNFLCRLPDFPGRLTDFPASANSAKVRDALSNWEKDTCVRFRQATPSDNNKLVFTVGAACKSFLGMKTEGPQNLYLNEDCRTMEGVITHEVGHALGLYHEQSRPDRDQFVTINWDKIPEMMRGNFELFTEDVINTYGVPYDYKSIMHYGATAFSPSDEYTIIPKDPRFLQVIGNRESLSFRDIKIVNVMYKCGGAKPCVDDNSMCKSWATGDQCSKNPSYMHKYCRKSCAICGGSKPQVCKDANTECGKWARAGECERNPTYMKSFCKLSCRVCTNGINLAPTQSPCKDLNNNCQSWSLFGYCTNSRNAAYMRSNCKKSCGLCGG</sequence>
<dbReference type="InterPro" id="IPR001506">
    <property type="entry name" value="Peptidase_M12A"/>
</dbReference>
<dbReference type="Gene3D" id="3.40.390.10">
    <property type="entry name" value="Collagenase (Catalytic Domain)"/>
    <property type="match status" value="1"/>
</dbReference>
<feature type="domain" description="ShKT" evidence="7">
    <location>
        <begin position="363"/>
        <end position="397"/>
    </location>
</feature>
<evidence type="ECO:0000313" key="9">
    <source>
        <dbReference type="EMBL" id="KAK7490848.1"/>
    </source>
</evidence>
<comment type="cofactor">
    <cofactor evidence="5 6">
        <name>Zn(2+)</name>
        <dbReference type="ChEBI" id="CHEBI:29105"/>
    </cofactor>
    <text evidence="5 6">Binds 1 zinc ion per subunit.</text>
</comment>
<evidence type="ECO:0000313" key="10">
    <source>
        <dbReference type="Proteomes" id="UP001519460"/>
    </source>
</evidence>
<dbReference type="PROSITE" id="PS51670">
    <property type="entry name" value="SHKT"/>
    <property type="match status" value="3"/>
</dbReference>
<keyword evidence="3 5" id="KW-0378">Hydrolase</keyword>
<keyword evidence="4" id="KW-1015">Disulfide bond</keyword>
<dbReference type="SMART" id="SM00254">
    <property type="entry name" value="ShKT"/>
    <property type="match status" value="3"/>
</dbReference>
<dbReference type="InterPro" id="IPR006026">
    <property type="entry name" value="Peptidase_Metallo"/>
</dbReference>
<accession>A0ABD0KV82</accession>
<feature type="chain" id="PRO_5044531288" description="Metalloendopeptidase" evidence="6">
    <location>
        <begin position="26"/>
        <end position="490"/>
    </location>
</feature>
<evidence type="ECO:0000256" key="4">
    <source>
        <dbReference type="PROSITE-ProRule" id="PRU01005"/>
    </source>
</evidence>
<keyword evidence="10" id="KW-1185">Reference proteome</keyword>
<dbReference type="Gene3D" id="1.10.10.1940">
    <property type="match status" value="2"/>
</dbReference>
<feature type="non-terminal residue" evidence="9">
    <location>
        <position position="490"/>
    </location>
</feature>
<reference evidence="9 10" key="1">
    <citation type="journal article" date="2023" name="Sci. Data">
        <title>Genome assembly of the Korean intertidal mud-creeper Batillaria attramentaria.</title>
        <authorList>
            <person name="Patra A.K."/>
            <person name="Ho P.T."/>
            <person name="Jun S."/>
            <person name="Lee S.J."/>
            <person name="Kim Y."/>
            <person name="Won Y.J."/>
        </authorList>
    </citation>
    <scope>NUCLEOTIDE SEQUENCE [LARGE SCALE GENOMIC DNA]</scope>
    <source>
        <strain evidence="9">Wonlab-2016</strain>
    </source>
</reference>
<dbReference type="GO" id="GO:0006508">
    <property type="term" value="P:proteolysis"/>
    <property type="evidence" value="ECO:0007669"/>
    <property type="project" value="UniProtKB-KW"/>
</dbReference>
<evidence type="ECO:0000256" key="6">
    <source>
        <dbReference type="RuleBase" id="RU361183"/>
    </source>
</evidence>
<feature type="domain" description="ShKT" evidence="7">
    <location>
        <begin position="452"/>
        <end position="488"/>
    </location>
</feature>
<feature type="binding site" evidence="5">
    <location>
        <position position="254"/>
    </location>
    <ligand>
        <name>Zn(2+)</name>
        <dbReference type="ChEBI" id="CHEBI:29105"/>
        <note>catalytic</note>
    </ligand>
</feature>
<feature type="signal peptide" evidence="6">
    <location>
        <begin position="1"/>
        <end position="25"/>
    </location>
</feature>
<organism evidence="9 10">
    <name type="scientific">Batillaria attramentaria</name>
    <dbReference type="NCBI Taxonomy" id="370345"/>
    <lineage>
        <taxon>Eukaryota</taxon>
        <taxon>Metazoa</taxon>
        <taxon>Spiralia</taxon>
        <taxon>Lophotrochozoa</taxon>
        <taxon>Mollusca</taxon>
        <taxon>Gastropoda</taxon>
        <taxon>Caenogastropoda</taxon>
        <taxon>Sorbeoconcha</taxon>
        <taxon>Cerithioidea</taxon>
        <taxon>Batillariidae</taxon>
        <taxon>Batillaria</taxon>
    </lineage>
</organism>
<keyword evidence="2 5" id="KW-0645">Protease</keyword>
<evidence type="ECO:0000256" key="1">
    <source>
        <dbReference type="ARBA" id="ARBA00002657"/>
    </source>
</evidence>
<name>A0ABD0KV82_9CAEN</name>
<keyword evidence="5 6" id="KW-0482">Metalloprotease</keyword>
<feature type="domain" description="ShKT" evidence="7">
    <location>
        <begin position="405"/>
        <end position="439"/>
    </location>
</feature>
<comment type="function">
    <text evidence="1">Metalloprotease.</text>
</comment>
<feature type="disulfide bond" evidence="4">
    <location>
        <begin position="405"/>
        <end position="439"/>
    </location>
</feature>
<dbReference type="AlphaFoldDB" id="A0ABD0KV82"/>
<dbReference type="PANTHER" id="PTHR10127:SF850">
    <property type="entry name" value="METALLOENDOPEPTIDASE"/>
    <property type="match status" value="1"/>
</dbReference>
<dbReference type="EMBL" id="JACVVK020000122">
    <property type="protein sequence ID" value="KAK7490848.1"/>
    <property type="molecule type" value="Genomic_DNA"/>
</dbReference>
<dbReference type="PANTHER" id="PTHR10127">
    <property type="entry name" value="DISCOIDIN, CUB, EGF, LAMININ , AND ZINC METALLOPROTEASE DOMAIN CONTAINING"/>
    <property type="match status" value="1"/>
</dbReference>